<keyword evidence="4" id="KW-1185">Reference proteome</keyword>
<dbReference type="CDD" id="cd01300">
    <property type="entry name" value="YtcJ_like"/>
    <property type="match status" value="1"/>
</dbReference>
<reference evidence="3 4" key="1">
    <citation type="journal article" date="2014" name="Int. J. Syst. Evol. Microbiol.">
        <title>Carboxylicivirga gen. nov. in the family Marinilabiliaceae with two novel species, Carboxylicivirga mesophila sp. nov. and Carboxylicivirga taeanensis sp. nov., and reclassification of Cytophaga fermentans as Saccharicrinis fermentans gen. nov., comb. nov.</title>
        <authorList>
            <person name="Yang S.H."/>
            <person name="Seo H.S."/>
            <person name="Woo J.H."/>
            <person name="Oh H.M."/>
            <person name="Jang H."/>
            <person name="Lee J.H."/>
            <person name="Kim S.J."/>
            <person name="Kwon K.K."/>
        </authorList>
    </citation>
    <scope>NUCLEOTIDE SEQUENCE [LARGE SCALE GENOMIC DNA]</scope>
    <source>
        <strain evidence="3 4">JCM 18290</strain>
    </source>
</reference>
<feature type="signal peptide" evidence="1">
    <location>
        <begin position="1"/>
        <end position="25"/>
    </location>
</feature>
<dbReference type="PANTHER" id="PTHR22642">
    <property type="entry name" value="IMIDAZOLONEPROPIONASE"/>
    <property type="match status" value="1"/>
</dbReference>
<dbReference type="SUPFAM" id="SSF51556">
    <property type="entry name" value="Metallo-dependent hydrolases"/>
    <property type="match status" value="1"/>
</dbReference>
<dbReference type="EMBL" id="JAGUCN010000011">
    <property type="protein sequence ID" value="MBS2211971.1"/>
    <property type="molecule type" value="Genomic_DNA"/>
</dbReference>
<organism evidence="3 4">
    <name type="scientific">Carboxylicivirga mesophila</name>
    <dbReference type="NCBI Taxonomy" id="1166478"/>
    <lineage>
        <taxon>Bacteria</taxon>
        <taxon>Pseudomonadati</taxon>
        <taxon>Bacteroidota</taxon>
        <taxon>Bacteroidia</taxon>
        <taxon>Marinilabiliales</taxon>
        <taxon>Marinilabiliaceae</taxon>
        <taxon>Carboxylicivirga</taxon>
    </lineage>
</organism>
<dbReference type="InterPro" id="IPR013108">
    <property type="entry name" value="Amidohydro_3"/>
</dbReference>
<feature type="chain" id="PRO_5045914116" evidence="1">
    <location>
        <begin position="26"/>
        <end position="570"/>
    </location>
</feature>
<dbReference type="PROSITE" id="PS51257">
    <property type="entry name" value="PROKAR_LIPOPROTEIN"/>
    <property type="match status" value="1"/>
</dbReference>
<protein>
    <submittedName>
        <fullName evidence="3">Amidohydrolase</fullName>
    </submittedName>
</protein>
<dbReference type="Proteomes" id="UP000721861">
    <property type="component" value="Unassembled WGS sequence"/>
</dbReference>
<dbReference type="PANTHER" id="PTHR22642:SF2">
    <property type="entry name" value="PROTEIN LONG AFTER FAR-RED 3"/>
    <property type="match status" value="1"/>
</dbReference>
<dbReference type="Pfam" id="PF07969">
    <property type="entry name" value="Amidohydro_3"/>
    <property type="match status" value="1"/>
</dbReference>
<sequence length="570" mass="63401">MQTRRYFFRTYLLGILIMIGLTSCAQQETAVTIFHGGTIMTVDSDFSEVEAVAIEGDKIVATGDLSNLQKEFGKQASIIDLEGKTMLPGFIDPHAHVLTFAPVRFLTENIGVDNFRTTQEALDHLKQIASKKEKGEWIAASGWDPSVQEGVSAITNKELDQISTEHPIFILNTSGHLAYINSLAFEAAGIDENTPNPPGAEYVKDQQGKLTGVVKNNIAFFPVWLANPAASQLNMEDAIVSLLNEFNQYGLTTTSEFSLGITSQGPADFDLLLAAAQREDFTARIMAYPWYTLEEKWNEAGTKMYDGNDLVKIVGYKLVADGSNQGYTGFQREEFYNEEQKGNLGKEYMTVDEMYRQAKIRAEQGWHMALHGNGDAGIDNVLTVMQMLKDDGIDVAKLRPRIEHCSILHDDQIEKMKDLGVSASFLIGHVHYWGTAMRDEVFGPEKALLLDRTASVEKAGVGYTLHSDFAVTEPNMLKLIEIAVTRTTFKEPDFVLNPAERVSVESAIRAVTSEAAWQMMVDNMVGSLEVGKYADFVILEDDPRKVEPSTISEIKVVETWMNGKQVYENK</sequence>
<proteinExistence type="predicted"/>
<dbReference type="Gene3D" id="3.10.310.70">
    <property type="match status" value="1"/>
</dbReference>
<dbReference type="RefSeq" id="WP_212228348.1">
    <property type="nucleotide sequence ID" value="NZ_JAGUCN010000011.1"/>
</dbReference>
<dbReference type="InterPro" id="IPR011059">
    <property type="entry name" value="Metal-dep_hydrolase_composite"/>
</dbReference>
<dbReference type="SUPFAM" id="SSF51338">
    <property type="entry name" value="Composite domain of metallo-dependent hydrolases"/>
    <property type="match status" value="1"/>
</dbReference>
<comment type="caution">
    <text evidence="3">The sequence shown here is derived from an EMBL/GenBank/DDBJ whole genome shotgun (WGS) entry which is preliminary data.</text>
</comment>
<accession>A0ABS5KAG8</accession>
<feature type="domain" description="Amidohydrolase 3" evidence="2">
    <location>
        <begin position="78"/>
        <end position="567"/>
    </location>
</feature>
<dbReference type="Gene3D" id="3.20.20.140">
    <property type="entry name" value="Metal-dependent hydrolases"/>
    <property type="match status" value="1"/>
</dbReference>
<evidence type="ECO:0000256" key="1">
    <source>
        <dbReference type="SAM" id="SignalP"/>
    </source>
</evidence>
<gene>
    <name evidence="3" type="ORF">KEM09_11180</name>
</gene>
<keyword evidence="1" id="KW-0732">Signal</keyword>
<evidence type="ECO:0000313" key="4">
    <source>
        <dbReference type="Proteomes" id="UP000721861"/>
    </source>
</evidence>
<evidence type="ECO:0000259" key="2">
    <source>
        <dbReference type="Pfam" id="PF07969"/>
    </source>
</evidence>
<dbReference type="Gene3D" id="2.30.40.10">
    <property type="entry name" value="Urease, subunit C, domain 1"/>
    <property type="match status" value="1"/>
</dbReference>
<dbReference type="InterPro" id="IPR033932">
    <property type="entry name" value="YtcJ-like"/>
</dbReference>
<evidence type="ECO:0000313" key="3">
    <source>
        <dbReference type="EMBL" id="MBS2211971.1"/>
    </source>
</evidence>
<dbReference type="InterPro" id="IPR032466">
    <property type="entry name" value="Metal_Hydrolase"/>
</dbReference>
<name>A0ABS5KAG8_9BACT</name>